<keyword evidence="4" id="KW-1185">Reference proteome</keyword>
<dbReference type="EMBL" id="BAABLD010000008">
    <property type="protein sequence ID" value="GAA5166603.1"/>
    <property type="molecule type" value="Genomic_DNA"/>
</dbReference>
<organism evidence="3 4">
    <name type="scientific">Viridibacterium curvum</name>
    <dbReference type="NCBI Taxonomy" id="1101404"/>
    <lineage>
        <taxon>Bacteria</taxon>
        <taxon>Pseudomonadati</taxon>
        <taxon>Pseudomonadota</taxon>
        <taxon>Betaproteobacteria</taxon>
        <taxon>Rhodocyclales</taxon>
        <taxon>Rhodocyclaceae</taxon>
        <taxon>Viridibacterium</taxon>
    </lineage>
</organism>
<feature type="transmembrane region" description="Helical" evidence="1">
    <location>
        <begin position="12"/>
        <end position="29"/>
    </location>
</feature>
<gene>
    <name evidence="3" type="ORF">GCM10025770_23970</name>
</gene>
<proteinExistence type="predicted"/>
<protein>
    <submittedName>
        <fullName evidence="3">PACE efflux transporter</fullName>
    </submittedName>
</protein>
<feature type="domain" description="Chlorhexidine efflux transporter" evidence="2">
    <location>
        <begin position="3"/>
        <end position="65"/>
    </location>
</feature>
<keyword evidence="1" id="KW-1133">Transmembrane helix</keyword>
<comment type="caution">
    <text evidence="3">The sequence shown here is derived from an EMBL/GenBank/DDBJ whole genome shotgun (WGS) entry which is preliminary data.</text>
</comment>
<dbReference type="InterPro" id="IPR007896">
    <property type="entry name" value="BTP_bacteria"/>
</dbReference>
<dbReference type="Proteomes" id="UP001500547">
    <property type="component" value="Unassembled WGS sequence"/>
</dbReference>
<dbReference type="NCBIfam" id="NF033664">
    <property type="entry name" value="PACE_transport"/>
    <property type="match status" value="1"/>
</dbReference>
<reference evidence="4" key="1">
    <citation type="journal article" date="2019" name="Int. J. Syst. Evol. Microbiol.">
        <title>The Global Catalogue of Microorganisms (GCM) 10K type strain sequencing project: providing services to taxonomists for standard genome sequencing and annotation.</title>
        <authorList>
            <consortium name="The Broad Institute Genomics Platform"/>
            <consortium name="The Broad Institute Genome Sequencing Center for Infectious Disease"/>
            <person name="Wu L."/>
            <person name="Ma J."/>
        </authorList>
    </citation>
    <scope>NUCLEOTIDE SEQUENCE [LARGE SCALE GENOMIC DNA]</scope>
    <source>
        <strain evidence="4">JCM 18715</strain>
    </source>
</reference>
<keyword evidence="1" id="KW-0472">Membrane</keyword>
<evidence type="ECO:0000313" key="3">
    <source>
        <dbReference type="EMBL" id="GAA5166603.1"/>
    </source>
</evidence>
<accession>A0ABP9QS11</accession>
<feature type="transmembrane region" description="Helical" evidence="1">
    <location>
        <begin position="77"/>
        <end position="99"/>
    </location>
</feature>
<dbReference type="InterPro" id="IPR058208">
    <property type="entry name" value="PACE"/>
</dbReference>
<feature type="transmembrane region" description="Helical" evidence="1">
    <location>
        <begin position="35"/>
        <end position="57"/>
    </location>
</feature>
<evidence type="ECO:0000256" key="1">
    <source>
        <dbReference type="SAM" id="Phobius"/>
    </source>
</evidence>
<evidence type="ECO:0000313" key="4">
    <source>
        <dbReference type="Proteomes" id="UP001500547"/>
    </source>
</evidence>
<evidence type="ECO:0000259" key="2">
    <source>
        <dbReference type="Pfam" id="PF05232"/>
    </source>
</evidence>
<sequence length="140" mass="15773">MQGLRRKITHAILFEFFAIVCVTITVMFTTDHGAASSGGLAVVTSAIAVLWNMAYNWAFERWEARQTKRGRSLRRRAVHAIGFELGLVVLLLPVMTWWLNIGVLAALGLEFGLLLFFVVYGFVFNWCFDHIFGLPAAARH</sequence>
<dbReference type="RefSeq" id="WP_345533207.1">
    <property type="nucleotide sequence ID" value="NZ_BAABLD010000008.1"/>
</dbReference>
<feature type="domain" description="Chlorhexidine efflux transporter" evidence="2">
    <location>
        <begin position="71"/>
        <end position="133"/>
    </location>
</feature>
<keyword evidence="1" id="KW-0812">Transmembrane</keyword>
<dbReference type="Pfam" id="PF05232">
    <property type="entry name" value="BTP"/>
    <property type="match status" value="2"/>
</dbReference>
<name>A0ABP9QS11_9RHOO</name>
<feature type="transmembrane region" description="Helical" evidence="1">
    <location>
        <begin position="105"/>
        <end position="128"/>
    </location>
</feature>